<comment type="cofactor">
    <cofactor evidence="1">
        <name>FMN</name>
        <dbReference type="ChEBI" id="CHEBI:58210"/>
    </cofactor>
</comment>
<protein>
    <submittedName>
        <fullName evidence="9">Nitroreductase</fullName>
    </submittedName>
</protein>
<evidence type="ECO:0000256" key="4">
    <source>
        <dbReference type="ARBA" id="ARBA00022643"/>
    </source>
</evidence>
<gene>
    <name evidence="9" type="ORF">SanaruYs_13440</name>
</gene>
<evidence type="ECO:0000256" key="7">
    <source>
        <dbReference type="ARBA" id="ARBA00023027"/>
    </source>
</evidence>
<dbReference type="InterPro" id="IPR052530">
    <property type="entry name" value="NAD(P)H_nitroreductase"/>
</dbReference>
<dbReference type="InterPro" id="IPR026021">
    <property type="entry name" value="YdjA-like"/>
</dbReference>
<keyword evidence="10" id="KW-1185">Reference proteome</keyword>
<proteinExistence type="inferred from homology"/>
<keyword evidence="5" id="KW-0521">NADP</keyword>
<dbReference type="PANTHER" id="PTHR43821">
    <property type="entry name" value="NAD(P)H NITROREDUCTASE YDJA-RELATED"/>
    <property type="match status" value="1"/>
</dbReference>
<keyword evidence="3" id="KW-0285">Flavoprotein</keyword>
<feature type="domain" description="Nitroreductase" evidence="8">
    <location>
        <begin position="11"/>
        <end position="171"/>
    </location>
</feature>
<keyword evidence="6" id="KW-0560">Oxidoreductase</keyword>
<evidence type="ECO:0000313" key="10">
    <source>
        <dbReference type="Proteomes" id="UP000288227"/>
    </source>
</evidence>
<dbReference type="CDD" id="cd02135">
    <property type="entry name" value="YdjA-like"/>
    <property type="match status" value="1"/>
</dbReference>
<evidence type="ECO:0000256" key="1">
    <source>
        <dbReference type="ARBA" id="ARBA00001917"/>
    </source>
</evidence>
<dbReference type="Pfam" id="PF00881">
    <property type="entry name" value="Nitroreductase"/>
    <property type="match status" value="1"/>
</dbReference>
<dbReference type="InterPro" id="IPR029479">
    <property type="entry name" value="Nitroreductase"/>
</dbReference>
<dbReference type="Gene3D" id="3.40.109.10">
    <property type="entry name" value="NADH Oxidase"/>
    <property type="match status" value="1"/>
</dbReference>
<dbReference type="PANTHER" id="PTHR43821:SF1">
    <property type="entry name" value="NAD(P)H NITROREDUCTASE YDJA-RELATED"/>
    <property type="match status" value="1"/>
</dbReference>
<evidence type="ECO:0000256" key="3">
    <source>
        <dbReference type="ARBA" id="ARBA00022630"/>
    </source>
</evidence>
<dbReference type="InterPro" id="IPR000415">
    <property type="entry name" value="Nitroreductase-like"/>
</dbReference>
<dbReference type="OrthoDB" id="9804207at2"/>
<accession>A0A401U8B5</accession>
<dbReference type="Proteomes" id="UP000288227">
    <property type="component" value="Unassembled WGS sequence"/>
</dbReference>
<dbReference type="RefSeq" id="WP_127121762.1">
    <property type="nucleotide sequence ID" value="NZ_BHXQ01000002.1"/>
</dbReference>
<evidence type="ECO:0000256" key="5">
    <source>
        <dbReference type="ARBA" id="ARBA00022857"/>
    </source>
</evidence>
<dbReference type="EMBL" id="BHXQ01000002">
    <property type="protein sequence ID" value="GCC51124.1"/>
    <property type="molecule type" value="Genomic_DNA"/>
</dbReference>
<keyword evidence="7" id="KW-0520">NAD</keyword>
<organism evidence="9 10">
    <name type="scientific">Chryseotalea sanaruensis</name>
    <dbReference type="NCBI Taxonomy" id="2482724"/>
    <lineage>
        <taxon>Bacteria</taxon>
        <taxon>Pseudomonadati</taxon>
        <taxon>Bacteroidota</taxon>
        <taxon>Cytophagia</taxon>
        <taxon>Cytophagales</taxon>
        <taxon>Chryseotaleaceae</taxon>
        <taxon>Chryseotalea</taxon>
    </lineage>
</organism>
<comment type="caution">
    <text evidence="9">The sequence shown here is derived from an EMBL/GenBank/DDBJ whole genome shotgun (WGS) entry which is preliminary data.</text>
</comment>
<dbReference type="AlphaFoldDB" id="A0A401U8B5"/>
<reference evidence="9 10" key="1">
    <citation type="submission" date="2018-11" db="EMBL/GenBank/DDBJ databases">
        <title>Chryseotalea sanarue gen. nov., sp., nov., a member of the family Cytophagaceae, isolated from a brackish lake in Hamamatsu Japan.</title>
        <authorList>
            <person name="Maejima Y."/>
            <person name="Iino T."/>
            <person name="Muraguchi Y."/>
            <person name="Fukuda K."/>
            <person name="Ohkuma M."/>
            <person name="Moriuchi R."/>
            <person name="Dohra H."/>
            <person name="Kimbara K."/>
            <person name="Shintani M."/>
        </authorList>
    </citation>
    <scope>NUCLEOTIDE SEQUENCE [LARGE SCALE GENOMIC DNA]</scope>
    <source>
        <strain evidence="9 10">Ys</strain>
    </source>
</reference>
<dbReference type="GO" id="GO:0016491">
    <property type="term" value="F:oxidoreductase activity"/>
    <property type="evidence" value="ECO:0007669"/>
    <property type="project" value="UniProtKB-KW"/>
</dbReference>
<evidence type="ECO:0000313" key="9">
    <source>
        <dbReference type="EMBL" id="GCC51124.1"/>
    </source>
</evidence>
<evidence type="ECO:0000256" key="2">
    <source>
        <dbReference type="ARBA" id="ARBA00007118"/>
    </source>
</evidence>
<evidence type="ECO:0000259" key="8">
    <source>
        <dbReference type="Pfam" id="PF00881"/>
    </source>
</evidence>
<dbReference type="SUPFAM" id="SSF55469">
    <property type="entry name" value="FMN-dependent nitroreductase-like"/>
    <property type="match status" value="1"/>
</dbReference>
<name>A0A401U8B5_9BACT</name>
<keyword evidence="4" id="KW-0288">FMN</keyword>
<sequence>MEGLINNLLHNRRSVFPKEYTGERVDDVIIKQMLENANWAPTHKLTEPWRFVVFTGTGIQRLADFQSDLYKKMSSAKGTFDPEKHDGLRSKPLQSSHIIAVGMKRDEQKSVPEIEEVGAVYMAVQNMYLTASAYKVGCYLSTGGITFYSEAKSFFGLGEEDKLLGFLHVGKPKHFDQKSKRNPIEAKVRWEY</sequence>
<evidence type="ECO:0000256" key="6">
    <source>
        <dbReference type="ARBA" id="ARBA00023002"/>
    </source>
</evidence>
<comment type="similarity">
    <text evidence="2">Belongs to the nitroreductase family.</text>
</comment>